<keyword evidence="1" id="KW-0378">Hydrolase</keyword>
<organism evidence="3 4">
    <name type="scientific">Marinoscillum furvescens DSM 4134</name>
    <dbReference type="NCBI Taxonomy" id="1122208"/>
    <lineage>
        <taxon>Bacteria</taxon>
        <taxon>Pseudomonadati</taxon>
        <taxon>Bacteroidota</taxon>
        <taxon>Cytophagia</taxon>
        <taxon>Cytophagales</taxon>
        <taxon>Reichenbachiellaceae</taxon>
        <taxon>Marinoscillum</taxon>
    </lineage>
</organism>
<dbReference type="OrthoDB" id="9795554at2"/>
<name>A0A3D9L6A0_MARFU</name>
<evidence type="ECO:0000256" key="1">
    <source>
        <dbReference type="ARBA" id="ARBA00022801"/>
    </source>
</evidence>
<evidence type="ECO:0000259" key="2">
    <source>
        <dbReference type="Pfam" id="PF03629"/>
    </source>
</evidence>
<dbReference type="AlphaFoldDB" id="A0A3D9L6A0"/>
<dbReference type="InterPro" id="IPR036514">
    <property type="entry name" value="SGNH_hydro_sf"/>
</dbReference>
<dbReference type="PANTHER" id="PTHR31988">
    <property type="entry name" value="ESTERASE, PUTATIVE (DUF303)-RELATED"/>
    <property type="match status" value="1"/>
</dbReference>
<dbReference type="Proteomes" id="UP000256779">
    <property type="component" value="Unassembled WGS sequence"/>
</dbReference>
<proteinExistence type="predicted"/>
<dbReference type="Pfam" id="PF03629">
    <property type="entry name" value="SASA"/>
    <property type="match status" value="1"/>
</dbReference>
<dbReference type="Gene3D" id="3.40.50.1110">
    <property type="entry name" value="SGNH hydrolase"/>
    <property type="match status" value="1"/>
</dbReference>
<feature type="domain" description="Sialate O-acetylesterase" evidence="2">
    <location>
        <begin position="56"/>
        <end position="326"/>
    </location>
</feature>
<dbReference type="InterPro" id="IPR052940">
    <property type="entry name" value="Carb_Esterase_6"/>
</dbReference>
<dbReference type="GO" id="GO:0016788">
    <property type="term" value="F:hydrolase activity, acting on ester bonds"/>
    <property type="evidence" value="ECO:0007669"/>
    <property type="project" value="UniProtKB-ARBA"/>
</dbReference>
<sequence>MRRIAHQTVSEFEILKLSLANFQFIKLKSHMNHFFRITCIAAFAVLTFSSHAQDTFRLFYLGGQSNMDGYGYVKDLPDSLNRQFENVYIFHGNTAADGATDGGLGIWEKLEPGHGVGAKATNKKNLLSERFGLELSLGAKLATLYPDDKIALIKYSKGGTSIDSLAADTFGCWEPDFRSKGGINQYDHFLATVNNALSTQDINGDGKADQIIPSGIFWMQGESDAHVLEIAQRYEYNLTRLMNLVRAAFRTDDLPVVIGKISDSNDPSRNYKVWKYGELVQHAQEQFVRKDAQAAIVRSTKHYGHSDPWHYRSEDYIDLGVEFGKVFERLSK</sequence>
<accession>A0A3D9L6A0</accession>
<dbReference type="PANTHER" id="PTHR31988:SF19">
    <property type="entry name" value="9-O-ACETYL-N-ACETYLNEURAMINIC ACID DEACETYLASE-RELATED"/>
    <property type="match status" value="1"/>
</dbReference>
<evidence type="ECO:0000313" key="3">
    <source>
        <dbReference type="EMBL" id="REE00117.1"/>
    </source>
</evidence>
<keyword evidence="4" id="KW-1185">Reference proteome</keyword>
<dbReference type="EMBL" id="QREG01000006">
    <property type="protein sequence ID" value="REE00117.1"/>
    <property type="molecule type" value="Genomic_DNA"/>
</dbReference>
<dbReference type="InterPro" id="IPR005181">
    <property type="entry name" value="SASA"/>
</dbReference>
<dbReference type="SUPFAM" id="SSF52266">
    <property type="entry name" value="SGNH hydrolase"/>
    <property type="match status" value="1"/>
</dbReference>
<comment type="caution">
    <text evidence="3">The sequence shown here is derived from an EMBL/GenBank/DDBJ whole genome shotgun (WGS) entry which is preliminary data.</text>
</comment>
<reference evidence="3 4" key="1">
    <citation type="submission" date="2018-07" db="EMBL/GenBank/DDBJ databases">
        <title>Genomic Encyclopedia of Type Strains, Phase IV (KMG-IV): sequencing the most valuable type-strain genomes for metagenomic binning, comparative biology and taxonomic classification.</title>
        <authorList>
            <person name="Goeker M."/>
        </authorList>
    </citation>
    <scope>NUCLEOTIDE SEQUENCE [LARGE SCALE GENOMIC DNA]</scope>
    <source>
        <strain evidence="3 4">DSM 4134</strain>
    </source>
</reference>
<evidence type="ECO:0000313" key="4">
    <source>
        <dbReference type="Proteomes" id="UP000256779"/>
    </source>
</evidence>
<protein>
    <recommendedName>
        <fullName evidence="2">Sialate O-acetylesterase domain-containing protein</fullName>
    </recommendedName>
</protein>
<gene>
    <name evidence="3" type="ORF">C7460_10654</name>
</gene>